<accession>A0A5N0V2C0</accession>
<keyword evidence="3 4" id="KW-0732">Signal</keyword>
<dbReference type="OrthoDB" id="3614783at2"/>
<dbReference type="GO" id="GO:0030246">
    <property type="term" value="F:carbohydrate binding"/>
    <property type="evidence" value="ECO:0007669"/>
    <property type="project" value="UniProtKB-ARBA"/>
</dbReference>
<evidence type="ECO:0000256" key="3">
    <source>
        <dbReference type="ARBA" id="ARBA00022729"/>
    </source>
</evidence>
<evidence type="ECO:0000313" key="6">
    <source>
        <dbReference type="EMBL" id="KAA9158715.1"/>
    </source>
</evidence>
<evidence type="ECO:0000256" key="2">
    <source>
        <dbReference type="ARBA" id="ARBA00007639"/>
    </source>
</evidence>
<sequence>MYQSRSFSLRRTATAVAAGLAVTALAACGATGPAGTSATPAADNAALSDLKKSVDQMSQALPAYPVPTDKVDGVSSLRGKTVYYIPITQQAPQFAVTATALTDALKAAGVNLQVCNGGSNPSQISACVSQATGANAGGIITDSIPYGMAANALDAARAKKIPVLITDQIPDSAHPADATLGYIQGAGGDMLKAVADWIIVDSGGTANVLINGSTDSPSTKSYVDQAKQEFSAKCPGCKVTVNEISSANYSLIASSTSSAILRTPGVNYVVSEFDQYLQPTLQGVQQSGKQTSIKGASTAAQVSGLQMLSGKNFLYVDASQASPYQGWASADAIFRLMLGKQLPTYTIPQRLFTRDNVSTVSTDAAAEGTGSWHGPADFPDKFKALWGVSQG</sequence>
<dbReference type="Gene3D" id="3.40.50.2300">
    <property type="match status" value="2"/>
</dbReference>
<comment type="subcellular location">
    <subcellularLocation>
        <location evidence="1">Cell envelope</location>
    </subcellularLocation>
</comment>
<dbReference type="InterPro" id="IPR025997">
    <property type="entry name" value="SBP_2_dom"/>
</dbReference>
<dbReference type="InterPro" id="IPR028082">
    <property type="entry name" value="Peripla_BP_I"/>
</dbReference>
<dbReference type="PANTHER" id="PTHR46847:SF1">
    <property type="entry name" value="D-ALLOSE-BINDING PERIPLASMIC PROTEIN-RELATED"/>
    <property type="match status" value="1"/>
</dbReference>
<feature type="domain" description="Periplasmic binding protein" evidence="5">
    <location>
        <begin position="83"/>
        <end position="340"/>
    </location>
</feature>
<evidence type="ECO:0000313" key="7">
    <source>
        <dbReference type="Proteomes" id="UP000319769"/>
    </source>
</evidence>
<evidence type="ECO:0000256" key="4">
    <source>
        <dbReference type="SAM" id="SignalP"/>
    </source>
</evidence>
<protein>
    <submittedName>
        <fullName evidence="6">Substrate-binding domain-containing protein</fullName>
    </submittedName>
</protein>
<proteinExistence type="inferred from homology"/>
<feature type="signal peptide" evidence="4">
    <location>
        <begin position="1"/>
        <end position="26"/>
    </location>
</feature>
<dbReference type="Proteomes" id="UP000319769">
    <property type="component" value="Unassembled WGS sequence"/>
</dbReference>
<keyword evidence="7" id="KW-1185">Reference proteome</keyword>
<dbReference type="SUPFAM" id="SSF53822">
    <property type="entry name" value="Periplasmic binding protein-like I"/>
    <property type="match status" value="1"/>
</dbReference>
<comment type="similarity">
    <text evidence="2">Belongs to the bacterial solute-binding protein 2 family.</text>
</comment>
<dbReference type="PROSITE" id="PS51257">
    <property type="entry name" value="PROKAR_LIPOPROTEIN"/>
    <property type="match status" value="1"/>
</dbReference>
<dbReference type="AlphaFoldDB" id="A0A5N0V2C0"/>
<comment type="caution">
    <text evidence="6">The sequence shown here is derived from an EMBL/GenBank/DDBJ whole genome shotgun (WGS) entry which is preliminary data.</text>
</comment>
<dbReference type="EMBL" id="VMNW02000033">
    <property type="protein sequence ID" value="KAA9158715.1"/>
    <property type="molecule type" value="Genomic_DNA"/>
</dbReference>
<organism evidence="6 7">
    <name type="scientific">Amycolatopsis acidicola</name>
    <dbReference type="NCBI Taxonomy" id="2596893"/>
    <lineage>
        <taxon>Bacteria</taxon>
        <taxon>Bacillati</taxon>
        <taxon>Actinomycetota</taxon>
        <taxon>Actinomycetes</taxon>
        <taxon>Pseudonocardiales</taxon>
        <taxon>Pseudonocardiaceae</taxon>
        <taxon>Amycolatopsis</taxon>
    </lineage>
</organism>
<dbReference type="GO" id="GO:0030313">
    <property type="term" value="C:cell envelope"/>
    <property type="evidence" value="ECO:0007669"/>
    <property type="project" value="UniProtKB-SubCell"/>
</dbReference>
<evidence type="ECO:0000256" key="1">
    <source>
        <dbReference type="ARBA" id="ARBA00004196"/>
    </source>
</evidence>
<gene>
    <name evidence="6" type="ORF">FPZ12_021885</name>
</gene>
<evidence type="ECO:0000259" key="5">
    <source>
        <dbReference type="Pfam" id="PF13407"/>
    </source>
</evidence>
<dbReference type="Pfam" id="PF13407">
    <property type="entry name" value="Peripla_BP_4"/>
    <property type="match status" value="1"/>
</dbReference>
<name>A0A5N0V2C0_9PSEU</name>
<dbReference type="PANTHER" id="PTHR46847">
    <property type="entry name" value="D-ALLOSE-BINDING PERIPLASMIC PROTEIN-RELATED"/>
    <property type="match status" value="1"/>
</dbReference>
<reference evidence="6" key="1">
    <citation type="submission" date="2019-09" db="EMBL/GenBank/DDBJ databases">
        <authorList>
            <person name="Teo W.F.A."/>
            <person name="Duangmal K."/>
        </authorList>
    </citation>
    <scope>NUCLEOTIDE SEQUENCE [LARGE SCALE GENOMIC DNA]</scope>
    <source>
        <strain evidence="6">K81G1</strain>
    </source>
</reference>
<dbReference type="RefSeq" id="WP_144750954.1">
    <property type="nucleotide sequence ID" value="NZ_VMNW02000033.1"/>
</dbReference>
<feature type="chain" id="PRO_5024342128" evidence="4">
    <location>
        <begin position="27"/>
        <end position="391"/>
    </location>
</feature>